<evidence type="ECO:0000313" key="1">
    <source>
        <dbReference type="EMBL" id="GAF05844.1"/>
    </source>
</evidence>
<dbReference type="Proteomes" id="UP000019402">
    <property type="component" value="Unassembled WGS sequence"/>
</dbReference>
<sequence>MDALIISDDVEWGIIIHNDSAYYGGSYDFIVNIPYQFSEADLYRLKGIVDYYKLAGKRFDVVVNI</sequence>
<dbReference type="STRING" id="869213.GCA_000517085_00005"/>
<protein>
    <submittedName>
        <fullName evidence="1">Uncharacterized protein</fullName>
    </submittedName>
</protein>
<proteinExistence type="predicted"/>
<dbReference type="EMBL" id="BAMD01000137">
    <property type="protein sequence ID" value="GAF05844.1"/>
    <property type="molecule type" value="Genomic_DNA"/>
</dbReference>
<dbReference type="AlphaFoldDB" id="W7YTR3"/>
<evidence type="ECO:0000313" key="2">
    <source>
        <dbReference type="Proteomes" id="UP000019402"/>
    </source>
</evidence>
<accession>W7YTR3</accession>
<name>W7YTR3_9BACT</name>
<keyword evidence="2" id="KW-1185">Reference proteome</keyword>
<organism evidence="1 2">
    <name type="scientific">Saccharicrinis fermentans DSM 9555 = JCM 21142</name>
    <dbReference type="NCBI Taxonomy" id="869213"/>
    <lineage>
        <taxon>Bacteria</taxon>
        <taxon>Pseudomonadati</taxon>
        <taxon>Bacteroidota</taxon>
        <taxon>Bacteroidia</taxon>
        <taxon>Marinilabiliales</taxon>
        <taxon>Marinilabiliaceae</taxon>
        <taxon>Saccharicrinis</taxon>
    </lineage>
</organism>
<comment type="caution">
    <text evidence="1">The sequence shown here is derived from an EMBL/GenBank/DDBJ whole genome shotgun (WGS) entry which is preliminary data.</text>
</comment>
<reference evidence="1 2" key="1">
    <citation type="journal article" date="2014" name="Genome Announc.">
        <title>Draft Genome Sequence of Cytophaga fermentans JCM 21142T, a Facultative Anaerobe Isolated from Marine Mud.</title>
        <authorList>
            <person name="Starns D."/>
            <person name="Oshima K."/>
            <person name="Suda W."/>
            <person name="Iino T."/>
            <person name="Yuki M."/>
            <person name="Inoue J."/>
            <person name="Kitamura K."/>
            <person name="Iida T."/>
            <person name="Darby A."/>
            <person name="Hattori M."/>
            <person name="Ohkuma M."/>
        </authorList>
    </citation>
    <scope>NUCLEOTIDE SEQUENCE [LARGE SCALE GENOMIC DNA]</scope>
    <source>
        <strain evidence="1 2">JCM 21142</strain>
    </source>
</reference>
<gene>
    <name evidence="1" type="ORF">JCM21142_114598</name>
</gene>